<keyword evidence="3" id="KW-1185">Reference proteome</keyword>
<feature type="compositionally biased region" description="Acidic residues" evidence="1">
    <location>
        <begin position="421"/>
        <end position="439"/>
    </location>
</feature>
<reference evidence="2" key="1">
    <citation type="submission" date="2023-04" db="EMBL/GenBank/DDBJ databases">
        <title>Phytophthora lilii NBRC 32176.</title>
        <authorList>
            <person name="Ichikawa N."/>
            <person name="Sato H."/>
            <person name="Tonouchi N."/>
        </authorList>
    </citation>
    <scope>NUCLEOTIDE SEQUENCE</scope>
    <source>
        <strain evidence="2">NBRC 32176</strain>
    </source>
</reference>
<feature type="compositionally biased region" description="Basic and acidic residues" evidence="1">
    <location>
        <begin position="440"/>
        <end position="457"/>
    </location>
</feature>
<feature type="region of interest" description="Disordered" evidence="1">
    <location>
        <begin position="169"/>
        <end position="486"/>
    </location>
</feature>
<gene>
    <name evidence="2" type="ORF">Plil01_000300900</name>
</gene>
<feature type="region of interest" description="Disordered" evidence="1">
    <location>
        <begin position="1"/>
        <end position="52"/>
    </location>
</feature>
<name>A0A9W6TG98_9STRA</name>
<evidence type="ECO:0000313" key="3">
    <source>
        <dbReference type="Proteomes" id="UP001165083"/>
    </source>
</evidence>
<dbReference type="OrthoDB" id="129923at2759"/>
<dbReference type="PANTHER" id="PTHR33324:SF2">
    <property type="entry name" value="MYB_SANT-LIKE DNA-BINDING DOMAIN-CONTAINING PROTEIN"/>
    <property type="match status" value="1"/>
</dbReference>
<proteinExistence type="predicted"/>
<feature type="compositionally biased region" description="Acidic residues" evidence="1">
    <location>
        <begin position="234"/>
        <end position="244"/>
    </location>
</feature>
<sequence length="553" mass="60598">MSSECRAKRRHPSPDASANMGRKAKSRQPDGERVRRKFTAWEADRPTPDGPSSLDVLLQWLATSRNAARWQDKRESRKTLVAEALQALRARGFAHRELGDVRYKLSYLENKFQEAAALLRDKQQTEAFVRGQADSDVQKAVLRICPQYRELLPVFVEAETAGKWKESLEKGRANGAAETVNAHEGAGEKDAAAGEGVYGAGEGEKVAEENGDGEGSDKVETVEETGETEKGDGVVEEVVEQEEQGGDKDVDGAESKEAQDDESEEGKAPEEEDSEDETVPQTQKHSDSDETSSGEEDSEASEFSQDEESEVEAIQLAQPDEEEEEEEDAEDEKEEMQVGASGDNTEDFDGNDEEEGSEGNEQLGEEDEGEDVASDGEQRSANAEGTGEGADSSSNDSEDADNEAEDDITPKKVTIDHGEESELESQNEDDDASGMEEDAELVKQDSSDAEHAAEQRAPRKRSSPATVSAPTAKRSRGDSNARNATLDLEREAFIERAKQEKAQRQELFELERAKLECELEAKRVQLMLEKSLARKKLLGAGVDPAEVDRVLPL</sequence>
<feature type="compositionally biased region" description="Acidic residues" evidence="1">
    <location>
        <begin position="259"/>
        <end position="278"/>
    </location>
</feature>
<dbReference type="EMBL" id="BSXW01000116">
    <property type="protein sequence ID" value="GMF12391.1"/>
    <property type="molecule type" value="Genomic_DNA"/>
</dbReference>
<accession>A0A9W6TG98</accession>
<feature type="compositionally biased region" description="Basic and acidic residues" evidence="1">
    <location>
        <begin position="408"/>
        <end position="420"/>
    </location>
</feature>
<feature type="compositionally biased region" description="Acidic residues" evidence="1">
    <location>
        <begin position="319"/>
        <end position="334"/>
    </location>
</feature>
<feature type="compositionally biased region" description="Basic and acidic residues" evidence="1">
    <location>
        <begin position="245"/>
        <end position="258"/>
    </location>
</feature>
<protein>
    <submittedName>
        <fullName evidence="2">Unnamed protein product</fullName>
    </submittedName>
</protein>
<evidence type="ECO:0000256" key="1">
    <source>
        <dbReference type="SAM" id="MobiDB-lite"/>
    </source>
</evidence>
<feature type="compositionally biased region" description="Basic and acidic residues" evidence="1">
    <location>
        <begin position="215"/>
        <end position="233"/>
    </location>
</feature>
<comment type="caution">
    <text evidence="2">The sequence shown here is derived from an EMBL/GenBank/DDBJ whole genome shotgun (WGS) entry which is preliminary data.</text>
</comment>
<evidence type="ECO:0000313" key="2">
    <source>
        <dbReference type="EMBL" id="GMF12391.1"/>
    </source>
</evidence>
<dbReference type="PANTHER" id="PTHR33324">
    <property type="entry name" value="EXPRESSED PROTEIN"/>
    <property type="match status" value="1"/>
</dbReference>
<dbReference type="AlphaFoldDB" id="A0A9W6TG98"/>
<dbReference type="Proteomes" id="UP001165083">
    <property type="component" value="Unassembled WGS sequence"/>
</dbReference>
<organism evidence="2 3">
    <name type="scientific">Phytophthora lilii</name>
    <dbReference type="NCBI Taxonomy" id="2077276"/>
    <lineage>
        <taxon>Eukaryota</taxon>
        <taxon>Sar</taxon>
        <taxon>Stramenopiles</taxon>
        <taxon>Oomycota</taxon>
        <taxon>Peronosporomycetes</taxon>
        <taxon>Peronosporales</taxon>
        <taxon>Peronosporaceae</taxon>
        <taxon>Phytophthora</taxon>
    </lineage>
</organism>
<feature type="compositionally biased region" description="Acidic residues" evidence="1">
    <location>
        <begin position="344"/>
        <end position="374"/>
    </location>
</feature>
<feature type="compositionally biased region" description="Acidic residues" evidence="1">
    <location>
        <begin position="289"/>
        <end position="311"/>
    </location>
</feature>
<feature type="compositionally biased region" description="Acidic residues" evidence="1">
    <location>
        <begin position="396"/>
        <end position="407"/>
    </location>
</feature>